<evidence type="ECO:0000313" key="3">
    <source>
        <dbReference type="Proteomes" id="UP000199645"/>
    </source>
</evidence>
<protein>
    <recommendedName>
        <fullName evidence="1">CoA-binding domain-containing protein</fullName>
    </recommendedName>
</protein>
<feature type="domain" description="CoA-binding" evidence="1">
    <location>
        <begin position="8"/>
        <end position="100"/>
    </location>
</feature>
<sequence>MRSAQQILAEAKVIAVVGASRDAYKPSHTVPLQMLRHGWRILPVNPFVDEIFGVPAVPALADLGEPVDLVNVFRPSRDAVDVVRQAIAVNAPAVWLQSGIFSAEARRIAEEAGIDYVEDRCIAVERAVGRLTRLSGDENAGGVRS</sequence>
<reference evidence="2 3" key="1">
    <citation type="submission" date="2016-10" db="EMBL/GenBank/DDBJ databases">
        <authorList>
            <person name="de Groot N.N."/>
        </authorList>
    </citation>
    <scope>NUCLEOTIDE SEQUENCE [LARGE SCALE GENOMIC DNA]</scope>
    <source>
        <strain evidence="2 3">DSM 43019</strain>
    </source>
</reference>
<dbReference type="EMBL" id="FONV01000012">
    <property type="protein sequence ID" value="SFF54003.1"/>
    <property type="molecule type" value="Genomic_DNA"/>
</dbReference>
<organism evidence="2 3">
    <name type="scientific">Actinoplanes philippinensis</name>
    <dbReference type="NCBI Taxonomy" id="35752"/>
    <lineage>
        <taxon>Bacteria</taxon>
        <taxon>Bacillati</taxon>
        <taxon>Actinomycetota</taxon>
        <taxon>Actinomycetes</taxon>
        <taxon>Micromonosporales</taxon>
        <taxon>Micromonosporaceae</taxon>
        <taxon>Actinoplanes</taxon>
    </lineage>
</organism>
<dbReference type="InterPro" id="IPR036291">
    <property type="entry name" value="NAD(P)-bd_dom_sf"/>
</dbReference>
<dbReference type="PANTHER" id="PTHR33303:SF2">
    <property type="entry name" value="COA-BINDING DOMAIN-CONTAINING PROTEIN"/>
    <property type="match status" value="1"/>
</dbReference>
<dbReference type="SUPFAM" id="SSF51735">
    <property type="entry name" value="NAD(P)-binding Rossmann-fold domains"/>
    <property type="match status" value="1"/>
</dbReference>
<dbReference type="OrthoDB" id="9804695at2"/>
<dbReference type="Gene3D" id="3.40.50.720">
    <property type="entry name" value="NAD(P)-binding Rossmann-like Domain"/>
    <property type="match status" value="1"/>
</dbReference>
<gene>
    <name evidence="2" type="ORF">SAMN05421541_112331</name>
</gene>
<dbReference type="SMART" id="SM00881">
    <property type="entry name" value="CoA_binding"/>
    <property type="match status" value="1"/>
</dbReference>
<dbReference type="STRING" id="35752.SAMN05421541_112331"/>
<dbReference type="Proteomes" id="UP000199645">
    <property type="component" value="Unassembled WGS sequence"/>
</dbReference>
<dbReference type="InterPro" id="IPR003781">
    <property type="entry name" value="CoA-bd"/>
</dbReference>
<dbReference type="PANTHER" id="PTHR33303">
    <property type="entry name" value="CYTOPLASMIC PROTEIN-RELATED"/>
    <property type="match status" value="1"/>
</dbReference>
<name>A0A1I2JJH1_9ACTN</name>
<dbReference type="Pfam" id="PF13380">
    <property type="entry name" value="CoA_binding_2"/>
    <property type="match status" value="1"/>
</dbReference>
<evidence type="ECO:0000313" key="2">
    <source>
        <dbReference type="EMBL" id="SFF54003.1"/>
    </source>
</evidence>
<keyword evidence="3" id="KW-1185">Reference proteome</keyword>
<dbReference type="RefSeq" id="WP_093619645.1">
    <property type="nucleotide sequence ID" value="NZ_BOMT01000067.1"/>
</dbReference>
<evidence type="ECO:0000259" key="1">
    <source>
        <dbReference type="SMART" id="SM00881"/>
    </source>
</evidence>
<dbReference type="AlphaFoldDB" id="A0A1I2JJH1"/>
<accession>A0A1I2JJH1</accession>
<proteinExistence type="predicted"/>